<dbReference type="InterPro" id="IPR036249">
    <property type="entry name" value="Thioredoxin-like_sf"/>
</dbReference>
<dbReference type="PANTHER" id="PTHR10681:SF171">
    <property type="entry name" value="PEROXIREDOXIN 4"/>
    <property type="match status" value="1"/>
</dbReference>
<dbReference type="GO" id="GO:0006979">
    <property type="term" value="P:response to oxidative stress"/>
    <property type="evidence" value="ECO:0007669"/>
    <property type="project" value="TreeGrafter"/>
</dbReference>
<reference evidence="10 11" key="1">
    <citation type="submission" date="2019-12" db="EMBL/GenBank/DDBJ databases">
        <title>Genome sequenceing of Clostridium bovifaecis.</title>
        <authorList>
            <person name="Yao Y."/>
        </authorList>
    </citation>
    <scope>NUCLEOTIDE SEQUENCE [LARGE SCALE GENOMIC DNA]</scope>
    <source>
        <strain evidence="10 11">BXX</strain>
    </source>
</reference>
<dbReference type="Gene3D" id="3.40.30.10">
    <property type="entry name" value="Glutaredoxin"/>
    <property type="match status" value="1"/>
</dbReference>
<keyword evidence="1 7" id="KW-0963">Cytoplasm</keyword>
<evidence type="ECO:0000256" key="3">
    <source>
        <dbReference type="ARBA" id="ARBA00022862"/>
    </source>
</evidence>
<feature type="binding site" evidence="7">
    <location>
        <position position="122"/>
    </location>
    <ligand>
        <name>substrate</name>
    </ligand>
</feature>
<dbReference type="GO" id="GO:0008379">
    <property type="term" value="F:thioredoxin peroxidase activity"/>
    <property type="evidence" value="ECO:0007669"/>
    <property type="project" value="TreeGrafter"/>
</dbReference>
<comment type="miscellaneous">
    <text evidence="7">The active site is a conserved redox-active cysteine residue, the peroxidatic cysteine (C(P)), which makes the nucleophilic attack on the peroxide substrate. The peroxide oxidizes the C(P)-SH to cysteine sulfenic acid (C(P)-SOH), which then reacts with another cysteine residue, the resolving cysteine (C(R)), to form a disulfide bridge. The disulfide is subsequently reduced by an appropriate electron donor to complete the catalytic cycle. In this 1-Cys peroxiredoxin, no C(R) is present and C(P) instead forms a disulfide with a cysteine from another protein or with a small thiol molecule.</text>
</comment>
<name>A0A6I6EQ20_9CLOT</name>
<organism evidence="10 11">
    <name type="scientific">Clostridium bovifaecis</name>
    <dbReference type="NCBI Taxonomy" id="2184719"/>
    <lineage>
        <taxon>Bacteria</taxon>
        <taxon>Bacillati</taxon>
        <taxon>Bacillota</taxon>
        <taxon>Clostridia</taxon>
        <taxon>Eubacteriales</taxon>
        <taxon>Clostridiaceae</taxon>
        <taxon>Clostridium</taxon>
    </lineage>
</organism>
<evidence type="ECO:0000256" key="5">
    <source>
        <dbReference type="ARBA" id="ARBA00023284"/>
    </source>
</evidence>
<comment type="caution">
    <text evidence="7">Lacks conserved residue(s) required for the propagation of feature annotation.</text>
</comment>
<dbReference type="PROSITE" id="PS51352">
    <property type="entry name" value="THIOREDOXIN_2"/>
    <property type="match status" value="1"/>
</dbReference>
<comment type="catalytic activity">
    <reaction evidence="7">
        <text>a hydroperoxide + [thioredoxin]-dithiol = an alcohol + [thioredoxin]-disulfide + H2O</text>
        <dbReference type="Rhea" id="RHEA:62620"/>
        <dbReference type="Rhea" id="RHEA-COMP:10698"/>
        <dbReference type="Rhea" id="RHEA-COMP:10700"/>
        <dbReference type="ChEBI" id="CHEBI:15377"/>
        <dbReference type="ChEBI" id="CHEBI:29950"/>
        <dbReference type="ChEBI" id="CHEBI:30879"/>
        <dbReference type="ChEBI" id="CHEBI:35924"/>
        <dbReference type="ChEBI" id="CHEBI:50058"/>
        <dbReference type="EC" id="1.11.1.24"/>
    </reaction>
</comment>
<comment type="subunit">
    <text evidence="7">Homodecamer. Pentamer of dimers that assemble into a ring structure.</text>
</comment>
<dbReference type="EC" id="1.11.1.24" evidence="7"/>
<dbReference type="PIRSF" id="PIRSF000239">
    <property type="entry name" value="AHPC"/>
    <property type="match status" value="1"/>
</dbReference>
<dbReference type="Proteomes" id="UP000422764">
    <property type="component" value="Chromosome"/>
</dbReference>
<dbReference type="InterPro" id="IPR050217">
    <property type="entry name" value="Peroxiredoxin"/>
</dbReference>
<dbReference type="InterPro" id="IPR000866">
    <property type="entry name" value="AhpC/TSA"/>
</dbReference>
<sequence>MKLLVRDKFPEMKVKTTKGDINLPNDYKGKWFVFFSHPADFTPVCTTEFVAFQKRMEMFKKINTELIGLSVDTVEEHFAWIKWIKGNIGVDIEFPIIDDSDKKISKELGMIREDEEDSTTARSVVIVDFKATVRTILEYPKELGRNMDEILRIVKGLQVASGKHLFPPANWPNNEIMGDKVLLPAGTKFTEEEAKEQGICKLSDWFMYKNLD</sequence>
<keyword evidence="5 7" id="KW-0676">Redox-active center</keyword>
<proteinExistence type="inferred from homology"/>
<evidence type="ECO:0000259" key="9">
    <source>
        <dbReference type="PROSITE" id="PS51352"/>
    </source>
</evidence>
<comment type="similarity">
    <text evidence="6 7">Belongs to the peroxiredoxin family. Prx6 subfamily.</text>
</comment>
<gene>
    <name evidence="10" type="ORF">GOM49_04825</name>
</gene>
<dbReference type="AlphaFoldDB" id="A0A6I6EQ20"/>
<dbReference type="InterPro" id="IPR024706">
    <property type="entry name" value="Peroxiredoxin_AhpC-typ"/>
</dbReference>
<dbReference type="PANTHER" id="PTHR10681">
    <property type="entry name" value="THIOREDOXIN PEROXIDASE"/>
    <property type="match status" value="1"/>
</dbReference>
<evidence type="ECO:0000313" key="11">
    <source>
        <dbReference type="Proteomes" id="UP000422764"/>
    </source>
</evidence>
<dbReference type="GO" id="GO:0005829">
    <property type="term" value="C:cytosol"/>
    <property type="evidence" value="ECO:0007669"/>
    <property type="project" value="TreeGrafter"/>
</dbReference>
<keyword evidence="4 7" id="KW-0560">Oxidoreductase</keyword>
<keyword evidence="3 7" id="KW-0049">Antioxidant</keyword>
<dbReference type="SUPFAM" id="SSF52833">
    <property type="entry name" value="Thioredoxin-like"/>
    <property type="match status" value="1"/>
</dbReference>
<dbReference type="GO" id="GO:0033554">
    <property type="term" value="P:cellular response to stress"/>
    <property type="evidence" value="ECO:0007669"/>
    <property type="project" value="TreeGrafter"/>
</dbReference>
<feature type="active site" description="Cysteine sulfenic acid (-SOH) intermediate" evidence="7">
    <location>
        <position position="45"/>
    </location>
</feature>
<dbReference type="Pfam" id="PF00578">
    <property type="entry name" value="AhpC-TSA"/>
    <property type="match status" value="1"/>
</dbReference>
<evidence type="ECO:0000256" key="8">
    <source>
        <dbReference type="PIRSR" id="PIRSR000239-1"/>
    </source>
</evidence>
<feature type="domain" description="Thioredoxin" evidence="9">
    <location>
        <begin position="3"/>
        <end position="159"/>
    </location>
</feature>
<dbReference type="EMBL" id="CP046522">
    <property type="protein sequence ID" value="QGU94513.1"/>
    <property type="molecule type" value="Genomic_DNA"/>
</dbReference>
<evidence type="ECO:0000256" key="6">
    <source>
        <dbReference type="ARBA" id="ARBA00025719"/>
    </source>
</evidence>
<feature type="active site" description="Cysteine sulfenic acid (-SOH) intermediate; for peroxidase activity" evidence="8">
    <location>
        <position position="45"/>
    </location>
</feature>
<dbReference type="FunFam" id="3.40.30.10:FF:000011">
    <property type="entry name" value="Peroxiredoxin PRX1"/>
    <property type="match status" value="1"/>
</dbReference>
<comment type="subcellular location">
    <subcellularLocation>
        <location evidence="7">Cytoplasm</location>
    </subcellularLocation>
</comment>
<dbReference type="Gene3D" id="3.30.1020.10">
    <property type="entry name" value="Antioxidant, Horf6, Chain A, domain2"/>
    <property type="match status" value="1"/>
</dbReference>
<keyword evidence="2 7" id="KW-0575">Peroxidase</keyword>
<dbReference type="GO" id="GO:0042744">
    <property type="term" value="P:hydrogen peroxide catabolic process"/>
    <property type="evidence" value="ECO:0007669"/>
    <property type="project" value="TreeGrafter"/>
</dbReference>
<evidence type="ECO:0000256" key="4">
    <source>
        <dbReference type="ARBA" id="ARBA00023002"/>
    </source>
</evidence>
<keyword evidence="11" id="KW-1185">Reference proteome</keyword>
<evidence type="ECO:0000313" key="10">
    <source>
        <dbReference type="EMBL" id="QGU94513.1"/>
    </source>
</evidence>
<dbReference type="NCBIfam" id="NF009668">
    <property type="entry name" value="PRK13189.1"/>
    <property type="match status" value="1"/>
</dbReference>
<dbReference type="GO" id="GO:0045454">
    <property type="term" value="P:cell redox homeostasis"/>
    <property type="evidence" value="ECO:0007669"/>
    <property type="project" value="TreeGrafter"/>
</dbReference>
<dbReference type="HAMAP" id="MF_00401">
    <property type="entry name" value="Peroxiredoxin"/>
    <property type="match status" value="1"/>
</dbReference>
<evidence type="ECO:0000256" key="1">
    <source>
        <dbReference type="ARBA" id="ARBA00022490"/>
    </source>
</evidence>
<evidence type="ECO:0000256" key="7">
    <source>
        <dbReference type="HAMAP-Rule" id="MF_00401"/>
    </source>
</evidence>
<comment type="function">
    <text evidence="7">Thiol-specific peroxidase that catalyzes the reduction of hydrogen peroxide and organic hydroperoxides to water and alcohols, respectively. Plays a role in cell protection against oxidative stress by detoxifying peroxides.</text>
</comment>
<protein>
    <recommendedName>
        <fullName evidence="7">Peroxiredoxin</fullName>
        <ecNumber evidence="7">1.11.1.24</ecNumber>
    </recommendedName>
    <alternativeName>
        <fullName evidence="7">Thioredoxin-dependent peroxiredoxin</fullName>
    </alternativeName>
</protein>
<dbReference type="InterPro" id="IPR022915">
    <property type="entry name" value="Peroxiredoxin_TDXH"/>
</dbReference>
<dbReference type="InterPro" id="IPR013766">
    <property type="entry name" value="Thioredoxin_domain"/>
</dbReference>
<evidence type="ECO:0000256" key="2">
    <source>
        <dbReference type="ARBA" id="ARBA00022559"/>
    </source>
</evidence>
<accession>A0A6I6EQ20</accession>